<organism evidence="6">
    <name type="scientific">Tetraselmis sp. GSL018</name>
    <dbReference type="NCBI Taxonomy" id="582737"/>
    <lineage>
        <taxon>Eukaryota</taxon>
        <taxon>Viridiplantae</taxon>
        <taxon>Chlorophyta</taxon>
        <taxon>core chlorophytes</taxon>
        <taxon>Chlorodendrophyceae</taxon>
        <taxon>Chlorodendrales</taxon>
        <taxon>Chlorodendraceae</taxon>
        <taxon>Tetraselmis</taxon>
    </lineage>
</organism>
<dbReference type="Pfam" id="PF13579">
    <property type="entry name" value="Glyco_trans_4_4"/>
    <property type="match status" value="1"/>
</dbReference>
<keyword evidence="6" id="KW-0808">Transferase</keyword>
<dbReference type="AlphaFoldDB" id="A0A061RCB2"/>
<protein>
    <submittedName>
        <fullName evidence="6">Glycosyl transferase family 1</fullName>
    </submittedName>
</protein>
<dbReference type="SUPFAM" id="SSF53448">
    <property type="entry name" value="Nucleotide-diphospho-sugar transferases"/>
    <property type="match status" value="1"/>
</dbReference>
<dbReference type="InterPro" id="IPR028098">
    <property type="entry name" value="Glyco_trans_4-like_N"/>
</dbReference>
<dbReference type="InterPro" id="IPR029044">
    <property type="entry name" value="Nucleotide-diphossugar_trans"/>
</dbReference>
<dbReference type="Pfam" id="PF00535">
    <property type="entry name" value="Glycos_transf_2"/>
    <property type="match status" value="1"/>
</dbReference>
<dbReference type="Gene3D" id="3.90.550.10">
    <property type="entry name" value="Spore Coat Polysaccharide Biosynthesis Protein SpsA, Chain A"/>
    <property type="match status" value="1"/>
</dbReference>
<evidence type="ECO:0000256" key="2">
    <source>
        <dbReference type="SAM" id="MobiDB-lite"/>
    </source>
</evidence>
<evidence type="ECO:0000256" key="3">
    <source>
        <dbReference type="SAM" id="SignalP"/>
    </source>
</evidence>
<dbReference type="CDD" id="cd03801">
    <property type="entry name" value="GT4_PimA-like"/>
    <property type="match status" value="1"/>
</dbReference>
<name>A0A061RCB2_9CHLO</name>
<dbReference type="PANTHER" id="PTHR22916">
    <property type="entry name" value="GLYCOSYLTRANSFERASE"/>
    <property type="match status" value="1"/>
</dbReference>
<dbReference type="EMBL" id="GBEZ01017950">
    <property type="protein sequence ID" value="JAC68434.1"/>
    <property type="molecule type" value="Transcribed_RNA"/>
</dbReference>
<dbReference type="InterPro" id="IPR001173">
    <property type="entry name" value="Glyco_trans_2-like"/>
</dbReference>
<feature type="domain" description="Glycosyltransferase subfamily 4-like N-terminal" evidence="5">
    <location>
        <begin position="107"/>
        <end position="282"/>
    </location>
</feature>
<feature type="signal peptide" evidence="3">
    <location>
        <begin position="1"/>
        <end position="19"/>
    </location>
</feature>
<proteinExistence type="predicted"/>
<feature type="chain" id="PRO_5030002177" evidence="3">
    <location>
        <begin position="20"/>
        <end position="830"/>
    </location>
</feature>
<keyword evidence="3" id="KW-0732">Signal</keyword>
<feature type="domain" description="Glycosyltransferase 2-like" evidence="4">
    <location>
        <begin position="526"/>
        <end position="659"/>
    </location>
</feature>
<reference evidence="6" key="1">
    <citation type="submission" date="2014-05" db="EMBL/GenBank/DDBJ databases">
        <title>The transcriptome of the halophilic microalga Tetraselmis sp. GSL018 isolated from the Great Salt Lake, Utah.</title>
        <authorList>
            <person name="Jinkerson R.E."/>
            <person name="D'Adamo S."/>
            <person name="Posewitz M.C."/>
        </authorList>
    </citation>
    <scope>NUCLEOTIDE SEQUENCE</scope>
    <source>
        <strain evidence="6">GSL018</strain>
    </source>
</reference>
<accession>A0A061RCB2</accession>
<evidence type="ECO:0000259" key="5">
    <source>
        <dbReference type="Pfam" id="PF13579"/>
    </source>
</evidence>
<dbReference type="Pfam" id="PF13692">
    <property type="entry name" value="Glyco_trans_1_4"/>
    <property type="match status" value="1"/>
</dbReference>
<feature type="region of interest" description="Disordered" evidence="2">
    <location>
        <begin position="778"/>
        <end position="798"/>
    </location>
</feature>
<dbReference type="Gene3D" id="3.40.50.2000">
    <property type="entry name" value="Glycogen Phosphorylase B"/>
    <property type="match status" value="2"/>
</dbReference>
<dbReference type="PANTHER" id="PTHR22916:SF3">
    <property type="entry name" value="UDP-GLCNAC:BETAGAL BETA-1,3-N-ACETYLGLUCOSAMINYLTRANSFERASE-LIKE PROTEIN 1"/>
    <property type="match status" value="1"/>
</dbReference>
<evidence type="ECO:0000259" key="4">
    <source>
        <dbReference type="Pfam" id="PF00535"/>
    </source>
</evidence>
<evidence type="ECO:0000256" key="1">
    <source>
        <dbReference type="ARBA" id="ARBA00023180"/>
    </source>
</evidence>
<gene>
    <name evidence="6" type="ORF">TSPGSL018_8731</name>
</gene>
<dbReference type="GO" id="GO:0016758">
    <property type="term" value="F:hexosyltransferase activity"/>
    <property type="evidence" value="ECO:0007669"/>
    <property type="project" value="UniProtKB-ARBA"/>
</dbReference>
<dbReference type="Gene3D" id="2.60.120.260">
    <property type="entry name" value="Galactose-binding domain-like"/>
    <property type="match status" value="1"/>
</dbReference>
<sequence>MKLFRFFFFAVSYTTQMFAHSEETQTNCLNDCNDRGRCVSGVCLCNATWTGKDCSEPVARDIPLSYPGLDQTFSRDGKKKSPESVSDSGILRICMVTAEVIGPVSNGGIGTALTSLARSLTAVGHKVTLLFTMGWVSFSGAFEDHIKAYAEEGIKLEALWHAPIPRGRPTAMPRHMTESYEVLRYLRDNNFDIVHFHDYQGAGYYAMLAKRQGLALQNTTTVIGLHGPMLWAKVHGNGETIDKIGDLEMDWMERKSRALADYVVSPSAYLLRWMHENGWPPNVMDEPSRPRVFVQPNVLPMPDRAPKGEAKVQQRHSVRELVFFGRLETRKGIITFCDAVERLLDPSAAPHVTVGKGGLEAVTFMGRGAMVLGRFGIHYVQERAQAWPIKWRIISRLGPQEAKAYLSEEGSGRLAVMPSRIENSPYTVYECAEKGIPFIASDVGGVRDLIHGDDAGEALFSPDVESLAQRLADALAEGVVNARPRVAAYENEAIWVEWHQHIAREAAAERERAAAARAEADLPFVTVIMTHYNRPQLCMLSIESIENQDYPADRFELLLVDDGSTTAEARAFLDDLEPAFRERGWTVLRITNRYLGAARNEGFRHARGKYVLFMDDDNYAKPHEISTYVTAMESGGADVMTSFVDFFFSEDRPPEAGDRPSYLFLGGSAEVGAYKNCFGDANSFVRASSFCEIGGYTEDYGVGFEDWEMYANASLRGFQVDVLPESVYQYRFTRDSMQKTTDYFRNRRRSLRPYLNSLPKQLHSLLLNAVLPRRSDGSLGQPTGLAAEGESRFPGVTNREGDLVDAGGILEDEEQQRNSAIDPNAFRIVQ</sequence>
<dbReference type="CDD" id="cd00761">
    <property type="entry name" value="Glyco_tranf_GTA_type"/>
    <property type="match status" value="1"/>
</dbReference>
<dbReference type="FunFam" id="2.10.25.10:FF:000001">
    <property type="entry name" value="Tenascin C"/>
    <property type="match status" value="1"/>
</dbReference>
<keyword evidence="1" id="KW-0325">Glycoprotein</keyword>
<dbReference type="Pfam" id="PF23106">
    <property type="entry name" value="EGF_Teneurin"/>
    <property type="match status" value="1"/>
</dbReference>
<dbReference type="SUPFAM" id="SSF53756">
    <property type="entry name" value="UDP-Glycosyltransferase/glycogen phosphorylase"/>
    <property type="match status" value="1"/>
</dbReference>
<evidence type="ECO:0000313" key="6">
    <source>
        <dbReference type="EMBL" id="JAC68434.1"/>
    </source>
</evidence>